<dbReference type="EMBL" id="CP029210">
    <property type="protein sequence ID" value="AWI53387.1"/>
    <property type="molecule type" value="Genomic_DNA"/>
</dbReference>
<dbReference type="InterPro" id="IPR041427">
    <property type="entry name" value="AbiJ-NTD3"/>
</dbReference>
<feature type="domain" description="AbiJ-NTD3" evidence="1">
    <location>
        <begin position="86"/>
        <end position="252"/>
    </location>
</feature>
<dbReference type="Proteomes" id="UP000244892">
    <property type="component" value="Chromosome"/>
</dbReference>
<evidence type="ECO:0000313" key="2">
    <source>
        <dbReference type="EMBL" id="AWI53387.1"/>
    </source>
</evidence>
<gene>
    <name evidence="2" type="ORF">DEH84_08045</name>
</gene>
<dbReference type="AlphaFoldDB" id="A0A2U8FRA7"/>
<organism evidence="2 3">
    <name type="scientific">Aquabacterium olei</name>
    <dbReference type="NCBI Taxonomy" id="1296669"/>
    <lineage>
        <taxon>Bacteria</taxon>
        <taxon>Pseudomonadati</taxon>
        <taxon>Pseudomonadota</taxon>
        <taxon>Betaproteobacteria</taxon>
        <taxon>Burkholderiales</taxon>
        <taxon>Aquabacterium</taxon>
    </lineage>
</organism>
<evidence type="ECO:0000259" key="1">
    <source>
        <dbReference type="Pfam" id="PF18860"/>
    </source>
</evidence>
<accession>A0A2U8FRA7</accession>
<sequence>MLEPLVAALKDAGTHPMLPTICGELGMPAPASDGSKRERMTASFDAVADTDLPAVARKLLVRHPPSAATRNQIQDLLWTDSSCPPIPKRHRREVARRLNSENLYGDARRFDELLESLWILDADDWMHLLGGKPTGLRAEIQQHVHRNSEDWSSEVLFDKLGAYEASDRRFALFLEGLASANVRPDEAAQRHFVACVNEPLRSCGVELRETDAEGGYPVFSLVSLLATAKGRPKNLIFASPEKPDLRFRDALDNDVEIVTNADKVLVYDRPIGNDGLRWNDLQQWWGETEQIFDATQAKRSLYARLKASLPSNSPPQTLLFDAFFEGFRSAVPNLPALLPEVWLHWDPRTVKERGPDALLRFRMDFLLLLPQGVRVVIEVDGKHHYADSKGSADAQRYAQMVKADRELKLAGYEVFRFGAAELQANSAKMDVKAFFKALFKRYRVSTN</sequence>
<dbReference type="KEGG" id="aon:DEH84_08045"/>
<protein>
    <recommendedName>
        <fullName evidence="1">AbiJ-NTD3 domain-containing protein</fullName>
    </recommendedName>
</protein>
<reference evidence="2 3" key="1">
    <citation type="submission" date="2018-05" db="EMBL/GenBank/DDBJ databases">
        <title>complete genome sequence of Aquabacterium olei NBRC 110486.</title>
        <authorList>
            <person name="Tang B."/>
            <person name="Chang J."/>
            <person name="Zhang L."/>
            <person name="Yang H."/>
        </authorList>
    </citation>
    <scope>NUCLEOTIDE SEQUENCE [LARGE SCALE GENOMIC DNA]</scope>
    <source>
        <strain evidence="2 3">NBRC 110486</strain>
    </source>
</reference>
<dbReference type="Pfam" id="PF18860">
    <property type="entry name" value="AbiJ_NTD3"/>
    <property type="match status" value="1"/>
</dbReference>
<evidence type="ECO:0000313" key="3">
    <source>
        <dbReference type="Proteomes" id="UP000244892"/>
    </source>
</evidence>
<name>A0A2U8FRA7_9BURK</name>
<proteinExistence type="predicted"/>
<keyword evidence="3" id="KW-1185">Reference proteome</keyword>